<dbReference type="GeneID" id="69972509"/>
<evidence type="ECO:0000313" key="2">
    <source>
        <dbReference type="EMBL" id="ALL68854.1"/>
    </source>
</evidence>
<dbReference type="RefSeq" id="WP_035997344.1">
    <property type="nucleotide sequence ID" value="NZ_CP012747.1"/>
</dbReference>
<reference evidence="2 3" key="1">
    <citation type="journal article" date="2014" name="Genome Announc.">
        <title>Draft Genome Sequence of the Haloacid-Degrading Burkholderia caribensis Strain MBA4.</title>
        <authorList>
            <person name="Pan Y."/>
            <person name="Kong K.F."/>
            <person name="Tsang J.S."/>
        </authorList>
    </citation>
    <scope>NUCLEOTIDE SEQUENCE [LARGE SCALE GENOMIC DNA]</scope>
    <source>
        <strain evidence="2 3">MBA4</strain>
    </source>
</reference>
<dbReference type="AlphaFoldDB" id="A0A0P0RJK8"/>
<feature type="signal peptide" evidence="1">
    <location>
        <begin position="1"/>
        <end position="19"/>
    </location>
</feature>
<dbReference type="KEGG" id="bcai:K788_0000136"/>
<organism evidence="2 3">
    <name type="scientific">Paraburkholderia caribensis MBA4</name>
    <dbReference type="NCBI Taxonomy" id="1323664"/>
    <lineage>
        <taxon>Bacteria</taxon>
        <taxon>Pseudomonadati</taxon>
        <taxon>Pseudomonadota</taxon>
        <taxon>Betaproteobacteria</taxon>
        <taxon>Burkholderiales</taxon>
        <taxon>Burkholderiaceae</taxon>
        <taxon>Paraburkholderia</taxon>
    </lineage>
</organism>
<proteinExistence type="predicted"/>
<sequence length="143" mass="15235">MKRAIVNSAFLLVTAAAVAAGHASAVRMPLWIAALSPISSANASTEASKLGDLSKFRVIVVDTSKLVDANDLAGAKKRIKDLETSWDEAEAGLKPRAAADWHKLDKSIDDALAALRESSPSQTRCKKTLTDLLAMMDRMSGKV</sequence>
<evidence type="ECO:0000256" key="1">
    <source>
        <dbReference type="SAM" id="SignalP"/>
    </source>
</evidence>
<feature type="chain" id="PRO_5006054380" description="Histidine kinase" evidence="1">
    <location>
        <begin position="20"/>
        <end position="143"/>
    </location>
</feature>
<evidence type="ECO:0008006" key="4">
    <source>
        <dbReference type="Google" id="ProtNLM"/>
    </source>
</evidence>
<dbReference type="Proteomes" id="UP000019146">
    <property type="component" value="Chromosome 2"/>
</dbReference>
<dbReference type="EMBL" id="CP012747">
    <property type="protein sequence ID" value="ALL68854.1"/>
    <property type="molecule type" value="Genomic_DNA"/>
</dbReference>
<name>A0A0P0RJK8_9BURK</name>
<keyword evidence="1" id="KW-0732">Signal</keyword>
<protein>
    <recommendedName>
        <fullName evidence="4">Histidine kinase</fullName>
    </recommendedName>
</protein>
<accession>A0A0P0RJK8</accession>
<gene>
    <name evidence="2" type="ORF">K788_0000136</name>
</gene>
<evidence type="ECO:0000313" key="3">
    <source>
        <dbReference type="Proteomes" id="UP000019146"/>
    </source>
</evidence>